<proteinExistence type="predicted"/>
<evidence type="ECO:0000313" key="1">
    <source>
        <dbReference type="EMBL" id="OEJ23451.1"/>
    </source>
</evidence>
<protein>
    <submittedName>
        <fullName evidence="1">Uncharacterized protein</fullName>
    </submittedName>
</protein>
<dbReference type="Proteomes" id="UP000095759">
    <property type="component" value="Unassembled WGS sequence"/>
</dbReference>
<dbReference type="RefSeq" id="WP_069925375.1">
    <property type="nucleotide sequence ID" value="NZ_MEHI01000001.1"/>
</dbReference>
<organism evidence="1 2">
    <name type="scientific">Streptomyces agglomeratus</name>
    <dbReference type="NCBI Taxonomy" id="285458"/>
    <lineage>
        <taxon>Bacteria</taxon>
        <taxon>Bacillati</taxon>
        <taxon>Actinomycetota</taxon>
        <taxon>Actinomycetes</taxon>
        <taxon>Kitasatosporales</taxon>
        <taxon>Streptomycetaceae</taxon>
        <taxon>Streptomyces</taxon>
    </lineage>
</organism>
<dbReference type="EMBL" id="MEHJ01000001">
    <property type="protein sequence ID" value="OEJ23451.1"/>
    <property type="molecule type" value="Genomic_DNA"/>
</dbReference>
<keyword evidence="2" id="KW-1185">Reference proteome</keyword>
<dbReference type="STRING" id="285458.BGM19_34760"/>
<name>A0A1E5P1N0_9ACTN</name>
<gene>
    <name evidence="1" type="ORF">AS594_02065</name>
</gene>
<accession>A0A1E5P1N0</accession>
<dbReference type="SUPFAM" id="SSF55486">
    <property type="entry name" value="Metalloproteases ('zincins'), catalytic domain"/>
    <property type="match status" value="1"/>
</dbReference>
<evidence type="ECO:0000313" key="2">
    <source>
        <dbReference type="Proteomes" id="UP000095759"/>
    </source>
</evidence>
<dbReference type="OrthoDB" id="827535at2"/>
<sequence length="741" mass="81074">MTMITDPTAFDGQAPSSQEVELEDLTMRQQVAELQEKSAAAELEGGEQAVELQARVAQLEAHAALRATTHPVKRLVRGRYRSASAGTQLELRVDVDGLRPTMRVSGDFFQNSGATSSYTGSFVVEAPTIRQAPGIVKLEGQGRFSSPTSSRHVRVTIPRGTGVPPTPGIATVEFSAGPGTAPTATHLCSFVSPHFRSVQLEQDSVAGTVPFISYDTGSLPQPVTSPPRTLTVPKAFAEAGIEMQVAGAPNIVPFQEAGPDAKWDESELHNAMVNHFSLWKDAPLWRVWTLVATAFVDSRVRGIMFDGAGAFQRQGCAVFHDKIKGTDPASQRAQLRTYVHELGHAFNLYHSWLKDQVSPPQPLGPNGGMGDLSWMNYAQGYKPLPPAPGGEAAYWAAFPFQFTDNELVHLRHGFYRDVVMGGNRFGVGASETEADLFGDPVVNNSGLALELRSPSAFRFGQPVVVELKLSTTDLNGRSTHGYLNPEEGFVTIAICTPSGVVKTYRPPMTRCVDDAEQVRLDSERPAIYKSTYIGYGKDGLYFQQPGRYQLRAQYVASDGSRVLSQIHHLTVRSPLTDEDENVAELMMGDDQGMLFHLLGSHSETLSSGRDALDEMLDRYADHPLAVYPHLVKGANASRDFKYLPATGKPFVMAAAYQESIDQLNKVVTASVENHGVDNITLGWVMKRRARMEARAGRVEQARQTADDMVSILSERTHNPSVRRDIKSQAQRLRDTLPGERG</sequence>
<reference evidence="1 2" key="1">
    <citation type="submission" date="2016-08" db="EMBL/GenBank/DDBJ databases">
        <title>Complete genome sequence of Streptomyces agglomeratus strain 6-3-2, a novel anti-MRSA actinomycete isolated from Wuli of Tebit, China.</title>
        <authorList>
            <person name="Chen X."/>
        </authorList>
    </citation>
    <scope>NUCLEOTIDE SEQUENCE [LARGE SCALE GENOMIC DNA]</scope>
    <source>
        <strain evidence="1 2">6-3-2</strain>
    </source>
</reference>
<comment type="caution">
    <text evidence="1">The sequence shown here is derived from an EMBL/GenBank/DDBJ whole genome shotgun (WGS) entry which is preliminary data.</text>
</comment>
<dbReference type="AlphaFoldDB" id="A0A1E5P1N0"/>